<dbReference type="Pfam" id="PF07992">
    <property type="entry name" value="Pyr_redox_2"/>
    <property type="match status" value="1"/>
</dbReference>
<evidence type="ECO:0000256" key="15">
    <source>
        <dbReference type="PIRSR" id="PIRSR000350-3"/>
    </source>
</evidence>
<dbReference type="SUPFAM" id="SSF55424">
    <property type="entry name" value="FAD/NAD-linked reductases, dimerisation (C-terminal) domain"/>
    <property type="match status" value="1"/>
</dbReference>
<proteinExistence type="inferred from homology"/>
<dbReference type="GO" id="GO:0005737">
    <property type="term" value="C:cytoplasm"/>
    <property type="evidence" value="ECO:0007669"/>
    <property type="project" value="UniProtKB-SubCell"/>
</dbReference>
<dbReference type="Pfam" id="PF02852">
    <property type="entry name" value="Pyr_redox_dim"/>
    <property type="match status" value="1"/>
</dbReference>
<feature type="domain" description="Lipoyl-binding" evidence="18">
    <location>
        <begin position="2"/>
        <end position="77"/>
    </location>
</feature>
<evidence type="ECO:0000256" key="14">
    <source>
        <dbReference type="PIRSR" id="PIRSR000350-2"/>
    </source>
</evidence>
<dbReference type="PRINTS" id="PR00368">
    <property type="entry name" value="FADPNR"/>
</dbReference>
<evidence type="ECO:0000256" key="16">
    <source>
        <dbReference type="PIRSR" id="PIRSR000350-4"/>
    </source>
</evidence>
<reference evidence="19 20" key="1">
    <citation type="submission" date="2015-01" db="EMBL/GenBank/DDBJ databases">
        <title>Genome sequencing of Jeotgalibacillus soli.</title>
        <authorList>
            <person name="Goh K.M."/>
            <person name="Chan K.-G."/>
            <person name="Yaakop A.S."/>
            <person name="Ee R."/>
            <person name="Gan H.M."/>
            <person name="Chan C.S."/>
        </authorList>
    </citation>
    <scope>NUCLEOTIDE SEQUENCE [LARGE SCALE GENOMIC DNA]</scope>
    <source>
        <strain evidence="19 20">P9</strain>
    </source>
</reference>
<name>A0A0C2RUI0_9BACL</name>
<feature type="binding site" evidence="15">
    <location>
        <position position="410"/>
    </location>
    <ligand>
        <name>FAD</name>
        <dbReference type="ChEBI" id="CHEBI:57692"/>
    </ligand>
</feature>
<dbReference type="RefSeq" id="WP_041089726.1">
    <property type="nucleotide sequence ID" value="NZ_JXRP01000018.1"/>
</dbReference>
<dbReference type="PROSITE" id="PS50968">
    <property type="entry name" value="BIOTINYL_LIPOYL"/>
    <property type="match status" value="1"/>
</dbReference>
<keyword evidence="19" id="KW-0670">Pyruvate</keyword>
<dbReference type="FunFam" id="3.30.390.30:FF:000001">
    <property type="entry name" value="Dihydrolipoyl dehydrogenase"/>
    <property type="match status" value="1"/>
</dbReference>
<keyword evidence="9 17" id="KW-0560">Oxidoreductase</keyword>
<feature type="disulfide bond" description="Redox-active" evidence="16">
    <location>
        <begin position="145"/>
        <end position="150"/>
    </location>
</feature>
<feature type="active site" description="Proton acceptor" evidence="14">
    <location>
        <position position="542"/>
    </location>
</feature>
<evidence type="ECO:0000313" key="20">
    <source>
        <dbReference type="Proteomes" id="UP000031938"/>
    </source>
</evidence>
<dbReference type="PROSITE" id="PS00189">
    <property type="entry name" value="LIPOYL"/>
    <property type="match status" value="1"/>
</dbReference>
<evidence type="ECO:0000313" key="19">
    <source>
        <dbReference type="EMBL" id="KIL45399.1"/>
    </source>
</evidence>
<evidence type="ECO:0000256" key="2">
    <source>
        <dbReference type="ARBA" id="ARBA00007532"/>
    </source>
</evidence>
<organism evidence="19 20">
    <name type="scientific">Jeotgalibacillus soli</name>
    <dbReference type="NCBI Taxonomy" id="889306"/>
    <lineage>
        <taxon>Bacteria</taxon>
        <taxon>Bacillati</taxon>
        <taxon>Bacillota</taxon>
        <taxon>Bacilli</taxon>
        <taxon>Bacillales</taxon>
        <taxon>Caryophanaceae</taxon>
        <taxon>Jeotgalibacillus</taxon>
    </lineage>
</organism>
<keyword evidence="11" id="KW-1015">Disulfide bond</keyword>
<keyword evidence="12 17" id="KW-0676">Redox-active center</keyword>
<evidence type="ECO:0000256" key="4">
    <source>
        <dbReference type="ARBA" id="ARBA00016961"/>
    </source>
</evidence>
<dbReference type="InterPro" id="IPR004099">
    <property type="entry name" value="Pyr_nucl-diS_OxRdtase_dimer"/>
</dbReference>
<dbReference type="InterPro" id="IPR000089">
    <property type="entry name" value="Biotin_lipoyl"/>
</dbReference>
<dbReference type="PANTHER" id="PTHR22912:SF217">
    <property type="entry name" value="DIHYDROLIPOYL DEHYDROGENASE"/>
    <property type="match status" value="1"/>
</dbReference>
<keyword evidence="5" id="KW-0963">Cytoplasm</keyword>
<accession>A0A0C2RUI0</accession>
<dbReference type="PANTHER" id="PTHR22912">
    <property type="entry name" value="DISULFIDE OXIDOREDUCTASE"/>
    <property type="match status" value="1"/>
</dbReference>
<gene>
    <name evidence="19" type="ORF">KP78_29430</name>
</gene>
<protein>
    <recommendedName>
        <fullName evidence="4 17">Dihydrolipoyl dehydrogenase</fullName>
        <ecNumber evidence="3 17">1.8.1.4</ecNumber>
    </recommendedName>
</protein>
<dbReference type="PRINTS" id="PR00411">
    <property type="entry name" value="PNDRDTASEI"/>
</dbReference>
<dbReference type="Gene3D" id="2.40.50.100">
    <property type="match status" value="1"/>
</dbReference>
<dbReference type="SUPFAM" id="SSF51230">
    <property type="entry name" value="Single hybrid motif"/>
    <property type="match status" value="1"/>
</dbReference>
<dbReference type="InterPro" id="IPR011053">
    <property type="entry name" value="Single_hybrid_motif"/>
</dbReference>
<dbReference type="InterPro" id="IPR001100">
    <property type="entry name" value="Pyr_nuc-diS_OxRdtase"/>
</dbReference>
<keyword evidence="8 15" id="KW-0274">FAD</keyword>
<evidence type="ECO:0000256" key="1">
    <source>
        <dbReference type="ARBA" id="ARBA00004496"/>
    </source>
</evidence>
<dbReference type="InterPro" id="IPR006258">
    <property type="entry name" value="Lipoamide_DH"/>
</dbReference>
<keyword evidence="20" id="KW-1185">Reference proteome</keyword>
<feature type="binding site" evidence="15">
    <location>
        <position position="305"/>
    </location>
    <ligand>
        <name>NAD(+)</name>
        <dbReference type="ChEBI" id="CHEBI:57540"/>
    </ligand>
</feature>
<dbReference type="GO" id="GO:0006103">
    <property type="term" value="P:2-oxoglutarate metabolic process"/>
    <property type="evidence" value="ECO:0007669"/>
    <property type="project" value="TreeGrafter"/>
</dbReference>
<evidence type="ECO:0000256" key="12">
    <source>
        <dbReference type="ARBA" id="ARBA00023284"/>
    </source>
</evidence>
<evidence type="ECO:0000256" key="3">
    <source>
        <dbReference type="ARBA" id="ARBA00012608"/>
    </source>
</evidence>
<keyword evidence="10 15" id="KW-0520">NAD</keyword>
<evidence type="ECO:0000256" key="7">
    <source>
        <dbReference type="ARBA" id="ARBA00022823"/>
    </source>
</evidence>
<evidence type="ECO:0000256" key="9">
    <source>
        <dbReference type="ARBA" id="ARBA00023002"/>
    </source>
</evidence>
<comment type="caution">
    <text evidence="19">The sequence shown here is derived from an EMBL/GenBank/DDBJ whole genome shotgun (WGS) entry which is preliminary data.</text>
</comment>
<dbReference type="GO" id="GO:0050660">
    <property type="term" value="F:flavin adenine dinucleotide binding"/>
    <property type="evidence" value="ECO:0007669"/>
    <property type="project" value="InterPro"/>
</dbReference>
<dbReference type="InterPro" id="IPR016156">
    <property type="entry name" value="FAD/NAD-linked_Rdtase_dimer_sf"/>
</dbReference>
<dbReference type="PIRSF" id="PIRSF000350">
    <property type="entry name" value="Mercury_reductase_MerA"/>
    <property type="match status" value="1"/>
</dbReference>
<dbReference type="InterPro" id="IPR050151">
    <property type="entry name" value="Class-I_Pyr_Nuc-Dis_Oxidored"/>
</dbReference>
<dbReference type="EMBL" id="JXRP01000018">
    <property type="protein sequence ID" value="KIL45399.1"/>
    <property type="molecule type" value="Genomic_DNA"/>
</dbReference>
<dbReference type="Pfam" id="PF00364">
    <property type="entry name" value="Biotin_lipoyl"/>
    <property type="match status" value="1"/>
</dbReference>
<feature type="binding site" evidence="15">
    <location>
        <begin position="245"/>
        <end position="247"/>
    </location>
    <ligand>
        <name>FAD</name>
        <dbReference type="ChEBI" id="CHEBI:57692"/>
    </ligand>
</feature>
<evidence type="ECO:0000256" key="11">
    <source>
        <dbReference type="ARBA" id="ARBA00023157"/>
    </source>
</evidence>
<sequence>MKKEIIVPKAGLTMTHATIDSWHVAEGDQVKKDQAILDLMTEKITVEVNSPDDGFIVSIQKREGETVTVGEVLAVFETDQKKADSDHSSITNKRPTQEMTKSKNKNAYDVAIIGGGPGGYVAAIRAAQLGGKVALIEKESMGGVCLNTGCIPTKTLLRASEILKLSRNASAYGIFFDQPRIDYGNLMNYKENTIKKLQKGIIHLLKKNKVESIQGIGIVISPTQIEIQQEENIFSIEAKNIIIATGSQPIIPNISGLRDIGPMTSNEALTREELPKSIAIIGAGAIGCEFAGIYAPFGVKVTLIESADQILPEADQDVAKCLSESLKKEGVRILVSSQVTHTKKENTKKILTVETDKGIEEILVDDILIATGRKPNIEGLLKFEVRMEGKNIWVDKQMRTSIPSLYAVGDVTGMEYLAHVASAQGMVAGENCMENPSAMDYRTVSRCIYTSPEIASVGLSEKQAKDQNYDFDIGKYYFESNGRALTYGETTGFVKVLREKKYGQILGVHIIGPNASELIGEAVMSIHLETTTEEFALAIHPHPTLSEAFFEAILSSMGRGIHS</sequence>
<evidence type="ECO:0000256" key="10">
    <source>
        <dbReference type="ARBA" id="ARBA00023027"/>
    </source>
</evidence>
<comment type="similarity">
    <text evidence="2 17">Belongs to the class-I pyridine nucleotide-disulfide oxidoreductase family.</text>
</comment>
<dbReference type="STRING" id="889306.KP78_29430"/>
<comment type="miscellaneous">
    <text evidence="17">The active site is a redox-active disulfide bond.</text>
</comment>
<dbReference type="Gene3D" id="3.50.50.60">
    <property type="entry name" value="FAD/NAD(P)-binding domain"/>
    <property type="match status" value="2"/>
</dbReference>
<evidence type="ECO:0000256" key="8">
    <source>
        <dbReference type="ARBA" id="ARBA00022827"/>
    </source>
</evidence>
<feature type="binding site" evidence="15">
    <location>
        <begin position="282"/>
        <end position="289"/>
    </location>
    <ligand>
        <name>NAD(+)</name>
        <dbReference type="ChEBI" id="CHEBI:57540"/>
    </ligand>
</feature>
<dbReference type="InterPro" id="IPR003016">
    <property type="entry name" value="2-oxoA_DH_lipoyl-BS"/>
</dbReference>
<keyword evidence="15" id="KW-0547">Nucleotide-binding</keyword>
<evidence type="ECO:0000256" key="6">
    <source>
        <dbReference type="ARBA" id="ARBA00022630"/>
    </source>
</evidence>
<feature type="binding site" evidence="15">
    <location>
        <position position="154"/>
    </location>
    <ligand>
        <name>FAD</name>
        <dbReference type="ChEBI" id="CHEBI:57692"/>
    </ligand>
</feature>
<evidence type="ECO:0000256" key="17">
    <source>
        <dbReference type="RuleBase" id="RU003692"/>
    </source>
</evidence>
<dbReference type="PROSITE" id="PS00076">
    <property type="entry name" value="PYRIDINE_REDOX_1"/>
    <property type="match status" value="1"/>
</dbReference>
<dbReference type="NCBIfam" id="TIGR01350">
    <property type="entry name" value="lipoamide_DH"/>
    <property type="match status" value="1"/>
</dbReference>
<keyword evidence="7" id="KW-0450">Lipoyl</keyword>
<comment type="subcellular location">
    <subcellularLocation>
        <location evidence="1">Cytoplasm</location>
    </subcellularLocation>
</comment>
<dbReference type="InterPro" id="IPR036188">
    <property type="entry name" value="FAD/NAD-bd_sf"/>
</dbReference>
<dbReference type="AlphaFoldDB" id="A0A0C2RUI0"/>
<dbReference type="SUPFAM" id="SSF51905">
    <property type="entry name" value="FAD/NAD(P)-binding domain"/>
    <property type="match status" value="1"/>
</dbReference>
<comment type="cofactor">
    <cofactor evidence="15 17">
        <name>FAD</name>
        <dbReference type="ChEBI" id="CHEBI:57692"/>
    </cofactor>
    <text evidence="15 17">Binds 1 FAD per subunit.</text>
</comment>
<feature type="binding site" evidence="15">
    <location>
        <position position="372"/>
    </location>
    <ligand>
        <name>NAD(+)</name>
        <dbReference type="ChEBI" id="CHEBI:57540"/>
    </ligand>
</feature>
<dbReference type="CDD" id="cd06849">
    <property type="entry name" value="lipoyl_domain"/>
    <property type="match status" value="1"/>
</dbReference>
<evidence type="ECO:0000256" key="5">
    <source>
        <dbReference type="ARBA" id="ARBA00022490"/>
    </source>
</evidence>
<dbReference type="InterPro" id="IPR023753">
    <property type="entry name" value="FAD/NAD-binding_dom"/>
</dbReference>
<dbReference type="GO" id="GO:0004148">
    <property type="term" value="F:dihydrolipoyl dehydrogenase (NADH) activity"/>
    <property type="evidence" value="ECO:0007669"/>
    <property type="project" value="UniProtKB-EC"/>
</dbReference>
<dbReference type="Proteomes" id="UP000031938">
    <property type="component" value="Unassembled WGS sequence"/>
</dbReference>
<dbReference type="PATRIC" id="fig|889306.3.peg.2955"/>
<comment type="catalytic activity">
    <reaction evidence="13 17">
        <text>N(6)-[(R)-dihydrolipoyl]-L-lysyl-[protein] + NAD(+) = N(6)-[(R)-lipoyl]-L-lysyl-[protein] + NADH + H(+)</text>
        <dbReference type="Rhea" id="RHEA:15045"/>
        <dbReference type="Rhea" id="RHEA-COMP:10474"/>
        <dbReference type="Rhea" id="RHEA-COMP:10475"/>
        <dbReference type="ChEBI" id="CHEBI:15378"/>
        <dbReference type="ChEBI" id="CHEBI:57540"/>
        <dbReference type="ChEBI" id="CHEBI:57945"/>
        <dbReference type="ChEBI" id="CHEBI:83099"/>
        <dbReference type="ChEBI" id="CHEBI:83100"/>
        <dbReference type="EC" id="1.8.1.4"/>
    </reaction>
</comment>
<keyword evidence="6 17" id="KW-0285">Flavoprotein</keyword>
<dbReference type="EC" id="1.8.1.4" evidence="3 17"/>
<dbReference type="InterPro" id="IPR012999">
    <property type="entry name" value="Pyr_OxRdtase_I_AS"/>
</dbReference>
<evidence type="ECO:0000256" key="13">
    <source>
        <dbReference type="ARBA" id="ARBA00049187"/>
    </source>
</evidence>
<feature type="binding site" evidence="15">
    <location>
        <position position="217"/>
    </location>
    <ligand>
        <name>FAD</name>
        <dbReference type="ChEBI" id="CHEBI:57692"/>
    </ligand>
</feature>
<dbReference type="Gene3D" id="3.30.390.30">
    <property type="match status" value="1"/>
</dbReference>
<evidence type="ECO:0000259" key="18">
    <source>
        <dbReference type="PROSITE" id="PS50968"/>
    </source>
</evidence>